<protein>
    <submittedName>
        <fullName evidence="1">Uncharacterized protein</fullName>
    </submittedName>
</protein>
<gene>
    <name evidence="1" type="ORF">OMP40_35610</name>
</gene>
<dbReference type="AlphaFoldDB" id="A0A9X4KZY5"/>
<evidence type="ECO:0000313" key="2">
    <source>
        <dbReference type="Proteomes" id="UP001153404"/>
    </source>
</evidence>
<dbReference type="EMBL" id="JAPDIA010000009">
    <property type="protein sequence ID" value="MDG0814022.1"/>
    <property type="molecule type" value="Genomic_DNA"/>
</dbReference>
<comment type="caution">
    <text evidence="1">The sequence shown here is derived from an EMBL/GenBank/DDBJ whole genome shotgun (WGS) entry which is preliminary data.</text>
</comment>
<name>A0A9X4KZY5_9BACL</name>
<proteinExistence type="predicted"/>
<evidence type="ECO:0000313" key="1">
    <source>
        <dbReference type="EMBL" id="MDG0814022.1"/>
    </source>
</evidence>
<organism evidence="1 2">
    <name type="scientific">Cohnella rhizosphaerae</name>
    <dbReference type="NCBI Taxonomy" id="1457232"/>
    <lineage>
        <taxon>Bacteria</taxon>
        <taxon>Bacillati</taxon>
        <taxon>Bacillota</taxon>
        <taxon>Bacilli</taxon>
        <taxon>Bacillales</taxon>
        <taxon>Paenibacillaceae</taxon>
        <taxon>Cohnella</taxon>
    </lineage>
</organism>
<sequence length="88" mass="9368">MTLPTEIDGAHGEVSLEAWRDVDGARLAWGRLALEPGDYEVLGAPADFAFARHGRIGRGALGASEPVLLRGEPGPLRLRRVGLAGEPR</sequence>
<keyword evidence="2" id="KW-1185">Reference proteome</keyword>
<dbReference type="RefSeq" id="WP_277538595.1">
    <property type="nucleotide sequence ID" value="NZ_JAPDIA010000009.1"/>
</dbReference>
<reference evidence="1" key="1">
    <citation type="submission" date="2022-10" db="EMBL/GenBank/DDBJ databases">
        <title>Comparative genomic analysis of Cohnella hashimotonis sp. nov., isolated from the International Space Station.</title>
        <authorList>
            <person name="Simpson A."/>
            <person name="Venkateswaran K."/>
        </authorList>
    </citation>
    <scope>NUCLEOTIDE SEQUENCE</scope>
    <source>
        <strain evidence="1">DSM 28161</strain>
    </source>
</reference>
<accession>A0A9X4KZY5</accession>
<dbReference type="Proteomes" id="UP001153404">
    <property type="component" value="Unassembled WGS sequence"/>
</dbReference>